<sequence length="90" mass="9373">MGIRRKYGAAAALGEGVGLSVVRTPPAATTIWRYPRAAAEYQTAILAVEVLGSISSEPTLLEPEADVDDSTALVGNMNDSPLEIGEVAMV</sequence>
<proteinExistence type="predicted"/>
<evidence type="ECO:0000313" key="2">
    <source>
        <dbReference type="Proteomes" id="UP000008021"/>
    </source>
</evidence>
<dbReference type="Gramene" id="OMERI01G39160.2">
    <property type="protein sequence ID" value="OMERI01G39160.2"/>
    <property type="gene ID" value="OMERI01G39160"/>
</dbReference>
<accession>A0A0E0CCB2</accession>
<dbReference type="HOGENOM" id="CLU_2444536_0_0_1"/>
<dbReference type="EnsemblPlants" id="OMERI01G39160.2">
    <property type="protein sequence ID" value="OMERI01G39160.2"/>
    <property type="gene ID" value="OMERI01G39160"/>
</dbReference>
<dbReference type="AlphaFoldDB" id="A0A0E0CCB2"/>
<protein>
    <submittedName>
        <fullName evidence="1">Uncharacterized protein</fullName>
    </submittedName>
</protein>
<evidence type="ECO:0000313" key="1">
    <source>
        <dbReference type="EnsemblPlants" id="OMERI01G39160.2"/>
    </source>
</evidence>
<name>A0A0E0CCB2_9ORYZ</name>
<organism evidence="1">
    <name type="scientific">Oryza meridionalis</name>
    <dbReference type="NCBI Taxonomy" id="40149"/>
    <lineage>
        <taxon>Eukaryota</taxon>
        <taxon>Viridiplantae</taxon>
        <taxon>Streptophyta</taxon>
        <taxon>Embryophyta</taxon>
        <taxon>Tracheophyta</taxon>
        <taxon>Spermatophyta</taxon>
        <taxon>Magnoliopsida</taxon>
        <taxon>Liliopsida</taxon>
        <taxon>Poales</taxon>
        <taxon>Poaceae</taxon>
        <taxon>BOP clade</taxon>
        <taxon>Oryzoideae</taxon>
        <taxon>Oryzeae</taxon>
        <taxon>Oryzinae</taxon>
        <taxon>Oryza</taxon>
    </lineage>
</organism>
<keyword evidence="2" id="KW-1185">Reference proteome</keyword>
<dbReference type="Proteomes" id="UP000008021">
    <property type="component" value="Chromosome 1"/>
</dbReference>
<reference evidence="1" key="1">
    <citation type="submission" date="2015-04" db="UniProtKB">
        <authorList>
            <consortium name="EnsemblPlants"/>
        </authorList>
    </citation>
    <scope>IDENTIFICATION</scope>
</reference>
<reference evidence="1" key="2">
    <citation type="submission" date="2018-05" db="EMBL/GenBank/DDBJ databases">
        <title>OmerRS3 (Oryza meridionalis Reference Sequence Version 3).</title>
        <authorList>
            <person name="Zhang J."/>
            <person name="Kudrna D."/>
            <person name="Lee S."/>
            <person name="Talag J."/>
            <person name="Welchert J."/>
            <person name="Wing R.A."/>
        </authorList>
    </citation>
    <scope>NUCLEOTIDE SEQUENCE [LARGE SCALE GENOMIC DNA]</scope>
    <source>
        <strain evidence="1">cv. OR44</strain>
    </source>
</reference>